<evidence type="ECO:0000256" key="3">
    <source>
        <dbReference type="PROSITE-ProRule" id="PRU00284"/>
    </source>
</evidence>
<keyword evidence="1 3" id="KW-0807">Transducer</keyword>
<name>A0A941GSC0_9CHRO</name>
<dbReference type="Pfam" id="PF00015">
    <property type="entry name" value="MCPsignal"/>
    <property type="match status" value="1"/>
</dbReference>
<gene>
    <name evidence="7" type="ORF">DSM107014_10395</name>
</gene>
<dbReference type="SUPFAM" id="SSF158472">
    <property type="entry name" value="HAMP domain-like"/>
    <property type="match status" value="1"/>
</dbReference>
<dbReference type="AlphaFoldDB" id="A0A941GSC0"/>
<feature type="domain" description="HAMP" evidence="6">
    <location>
        <begin position="469"/>
        <end position="521"/>
    </location>
</feature>
<evidence type="ECO:0000313" key="7">
    <source>
        <dbReference type="EMBL" id="MBR8828286.1"/>
    </source>
</evidence>
<evidence type="ECO:0000256" key="1">
    <source>
        <dbReference type="ARBA" id="ARBA00023224"/>
    </source>
</evidence>
<comment type="caution">
    <text evidence="7">The sequence shown here is derived from an EMBL/GenBank/DDBJ whole genome shotgun (WGS) entry which is preliminary data.</text>
</comment>
<dbReference type="EMBL" id="JADQBC010000063">
    <property type="protein sequence ID" value="MBR8828286.1"/>
    <property type="molecule type" value="Genomic_DNA"/>
</dbReference>
<proteinExistence type="inferred from homology"/>
<dbReference type="SMART" id="SM00283">
    <property type="entry name" value="MA"/>
    <property type="match status" value="1"/>
</dbReference>
<evidence type="ECO:0000256" key="4">
    <source>
        <dbReference type="SAM" id="Phobius"/>
    </source>
</evidence>
<organism evidence="7 8">
    <name type="scientific">Gomphosphaeria aponina SAG 52.96 = DSM 107014</name>
    <dbReference type="NCBI Taxonomy" id="1521640"/>
    <lineage>
        <taxon>Bacteria</taxon>
        <taxon>Bacillati</taxon>
        <taxon>Cyanobacteriota</taxon>
        <taxon>Cyanophyceae</taxon>
        <taxon>Oscillatoriophycideae</taxon>
        <taxon>Chroococcales</taxon>
        <taxon>Gomphosphaeriaceae</taxon>
        <taxon>Gomphosphaeria</taxon>
    </lineage>
</organism>
<evidence type="ECO:0000259" key="5">
    <source>
        <dbReference type="PROSITE" id="PS50111"/>
    </source>
</evidence>
<sequence length="871" mass="94552">MKKTQKYQVKQDFSAEIIALQTAVEQEPTDLVAKISLASALEQSGHLAEAVAVYRQISALDTEGVFAATAAKALAELGRESETEKAAEIKVFQPSVGRKINQIEREKKRRFLGNIFQKIANLPIGTKQFIALLSASAISTLAVVSAGMAIVISSGRSQLRNQAIAELAVTTSNYNAKGNEMATGFRGQADNTAIITAAKEYQEGKKLAPELKQSVKEILANEIKARQIEYATLVGIDGRIIVNGNQKDRSHEIFNPNNLVADVLEFPRRIQTNAIIDAEELAEELSSFPKELNQQNALMRFTFTPVEDPKTDAVIGLLVAGDLVNGKTSEMKKTVEAVGGGYAGVYLWEKENLTFTLATSVLQEDPQAAAANKKAAFKYGVPLPNFYLLDNARIGVGGDLIERQQINGEWFTFAVKALPNLQGERVVFLVRGTSEKQLNALLQNSLLLQMAVGVLTLLLAAILAFFLGKALTQPIKRLRKSAQQFGSGDRDVRAEETSQDEVGELAHTFNEMADRIVAYTQAIEEQSYQRQQEAQFQRLERERLQEGVIRLLLNIEKASQGDLTIEAEVDAGEVGSIADAFNATLRSLQQLVKQVQVSANEVHDAAIDNGKLVNQLSEYAINQEQAIEKAEQSIVSIAASITNVTQSAAAAAAIARKGSIAAAEGQETMDSTVDNIYNIRNSVADTSKKAKRLAESSQEISKIVSIISDISAKTNLLAFNASIEASRAGENGQGFRIVADEVRRLAEQVTFSAQEIEQLIGGIQTETAEMMQMMESSTTQVVMGTKLVQKTKATLQNLAQISEDIDHLLASISASTVSQRDTSQQVTQTIQGVAVISKKTASESQSVAQCLQNLLNVALDLQKSASNFKVD</sequence>
<dbReference type="InterPro" id="IPR003660">
    <property type="entry name" value="HAMP_dom"/>
</dbReference>
<keyword evidence="4" id="KW-0472">Membrane</keyword>
<dbReference type="InterPro" id="IPR004089">
    <property type="entry name" value="MCPsignal_dom"/>
</dbReference>
<dbReference type="Pfam" id="PF00672">
    <property type="entry name" value="HAMP"/>
    <property type="match status" value="1"/>
</dbReference>
<dbReference type="GO" id="GO:0016020">
    <property type="term" value="C:membrane"/>
    <property type="evidence" value="ECO:0007669"/>
    <property type="project" value="InterPro"/>
</dbReference>
<protein>
    <submittedName>
        <fullName evidence="7">HAMP domain-containing protein</fullName>
    </submittedName>
</protein>
<dbReference type="InterPro" id="IPR011990">
    <property type="entry name" value="TPR-like_helical_dom_sf"/>
</dbReference>
<feature type="transmembrane region" description="Helical" evidence="4">
    <location>
        <begin position="446"/>
        <end position="471"/>
    </location>
</feature>
<reference evidence="7" key="1">
    <citation type="submission" date="2021-02" db="EMBL/GenBank/DDBJ databases">
        <title>Metagenome analyses of Stigonema ocellatum DSM 106950, Chlorogloea purpurea SAG 13.99 and Gomphosphaeria aponina DSM 107014.</title>
        <authorList>
            <person name="Marter P."/>
            <person name="Huang S."/>
        </authorList>
    </citation>
    <scope>NUCLEOTIDE SEQUENCE</scope>
    <source>
        <strain evidence="7">JP213</strain>
    </source>
</reference>
<feature type="domain" description="Methyl-accepting transducer" evidence="5">
    <location>
        <begin position="598"/>
        <end position="834"/>
    </location>
</feature>
<dbReference type="Proteomes" id="UP000767446">
    <property type="component" value="Unassembled WGS sequence"/>
</dbReference>
<keyword evidence="4" id="KW-0812">Transmembrane</keyword>
<evidence type="ECO:0000256" key="2">
    <source>
        <dbReference type="ARBA" id="ARBA00029447"/>
    </source>
</evidence>
<dbReference type="PROSITE" id="PS50111">
    <property type="entry name" value="CHEMOTAXIS_TRANSDUC_2"/>
    <property type="match status" value="1"/>
</dbReference>
<dbReference type="PANTHER" id="PTHR32089">
    <property type="entry name" value="METHYL-ACCEPTING CHEMOTAXIS PROTEIN MCPB"/>
    <property type="match status" value="1"/>
</dbReference>
<dbReference type="SMART" id="SM00304">
    <property type="entry name" value="HAMP"/>
    <property type="match status" value="2"/>
</dbReference>
<keyword evidence="4" id="KW-1133">Transmembrane helix</keyword>
<dbReference type="Gene3D" id="1.25.40.10">
    <property type="entry name" value="Tetratricopeptide repeat domain"/>
    <property type="match status" value="1"/>
</dbReference>
<evidence type="ECO:0000259" key="6">
    <source>
        <dbReference type="PROSITE" id="PS50885"/>
    </source>
</evidence>
<feature type="transmembrane region" description="Helical" evidence="4">
    <location>
        <begin position="129"/>
        <end position="152"/>
    </location>
</feature>
<accession>A0A941GSC0</accession>
<dbReference type="SUPFAM" id="SSF58104">
    <property type="entry name" value="Methyl-accepting chemotaxis protein (MCP) signaling domain"/>
    <property type="match status" value="1"/>
</dbReference>
<dbReference type="PANTHER" id="PTHR32089:SF114">
    <property type="entry name" value="METHYL-ACCEPTING CHEMOTAXIS PROTEIN MCPB"/>
    <property type="match status" value="1"/>
</dbReference>
<dbReference type="PROSITE" id="PS50885">
    <property type="entry name" value="HAMP"/>
    <property type="match status" value="2"/>
</dbReference>
<evidence type="ECO:0000313" key="8">
    <source>
        <dbReference type="Proteomes" id="UP000767446"/>
    </source>
</evidence>
<dbReference type="GO" id="GO:0007165">
    <property type="term" value="P:signal transduction"/>
    <property type="evidence" value="ECO:0007669"/>
    <property type="project" value="UniProtKB-KW"/>
</dbReference>
<dbReference type="Gene3D" id="6.10.340.10">
    <property type="match status" value="1"/>
</dbReference>
<feature type="domain" description="HAMP" evidence="6">
    <location>
        <begin position="542"/>
        <end position="593"/>
    </location>
</feature>
<dbReference type="Gene3D" id="1.10.287.950">
    <property type="entry name" value="Methyl-accepting chemotaxis protein"/>
    <property type="match status" value="1"/>
</dbReference>
<dbReference type="CDD" id="cd06225">
    <property type="entry name" value="HAMP"/>
    <property type="match status" value="1"/>
</dbReference>
<comment type="similarity">
    <text evidence="2">Belongs to the methyl-accepting chemotaxis (MCP) protein family.</text>
</comment>